<dbReference type="GO" id="GO:0071949">
    <property type="term" value="F:FAD binding"/>
    <property type="evidence" value="ECO:0007669"/>
    <property type="project" value="InterPro"/>
</dbReference>
<dbReference type="GO" id="GO:0003997">
    <property type="term" value="F:acyl-CoA oxidase activity"/>
    <property type="evidence" value="ECO:0007669"/>
    <property type="project" value="InterPro"/>
</dbReference>
<dbReference type="Proteomes" id="UP000215289">
    <property type="component" value="Unassembled WGS sequence"/>
</dbReference>
<dbReference type="PANTHER" id="PTHR10909:SF382">
    <property type="entry name" value="ACYL-COENZYME A OXIDASE"/>
    <property type="match status" value="1"/>
</dbReference>
<protein>
    <recommendedName>
        <fullName evidence="1">Acyl-CoA oxidase C-alpha1 domain-containing protein</fullName>
    </recommendedName>
</protein>
<proteinExistence type="predicted"/>
<dbReference type="PANTHER" id="PTHR10909">
    <property type="entry name" value="ELECTRON TRANSPORT OXIDOREDUCTASE"/>
    <property type="match status" value="1"/>
</dbReference>
<dbReference type="Gene3D" id="2.40.110.10">
    <property type="entry name" value="Butyryl-CoA Dehydrogenase, subunit A, domain 2"/>
    <property type="match status" value="1"/>
</dbReference>
<dbReference type="InterPro" id="IPR055060">
    <property type="entry name" value="ACOX_C_alpha1"/>
</dbReference>
<comment type="caution">
    <text evidence="2">The sequence shown here is derived from an EMBL/GenBank/DDBJ whole genome shotgun (WGS) entry which is preliminary data.</text>
</comment>
<organism evidence="2 3">
    <name type="scientific">Aspergillus turcosus</name>
    <dbReference type="NCBI Taxonomy" id="1245748"/>
    <lineage>
        <taxon>Eukaryota</taxon>
        <taxon>Fungi</taxon>
        <taxon>Dikarya</taxon>
        <taxon>Ascomycota</taxon>
        <taxon>Pezizomycotina</taxon>
        <taxon>Eurotiomycetes</taxon>
        <taxon>Eurotiomycetidae</taxon>
        <taxon>Eurotiales</taxon>
        <taxon>Aspergillaceae</taxon>
        <taxon>Aspergillus</taxon>
        <taxon>Aspergillus subgen. Fumigati</taxon>
    </lineage>
</organism>
<dbReference type="GO" id="GO:0055088">
    <property type="term" value="P:lipid homeostasis"/>
    <property type="evidence" value="ECO:0007669"/>
    <property type="project" value="TreeGrafter"/>
</dbReference>
<evidence type="ECO:0000313" key="3">
    <source>
        <dbReference type="Proteomes" id="UP000215289"/>
    </source>
</evidence>
<keyword evidence="3" id="KW-1185">Reference proteome</keyword>
<evidence type="ECO:0000259" key="1">
    <source>
        <dbReference type="Pfam" id="PF22924"/>
    </source>
</evidence>
<dbReference type="STRING" id="1245748.A0A397HBC2"/>
<dbReference type="GO" id="GO:0033540">
    <property type="term" value="P:fatty acid beta-oxidation using acyl-CoA oxidase"/>
    <property type="evidence" value="ECO:0007669"/>
    <property type="project" value="TreeGrafter"/>
</dbReference>
<dbReference type="InterPro" id="IPR046373">
    <property type="entry name" value="Acyl-CoA_Oxase/DH_mid-dom_sf"/>
</dbReference>
<feature type="domain" description="Acyl-CoA oxidase C-alpha1" evidence="1">
    <location>
        <begin position="286"/>
        <end position="419"/>
    </location>
</feature>
<sequence>MLPPEPKEGQPDQTLYDWVWQSPSPTLELAQSPLFKIPTRSLTLEERTRITYERAKKICDAYSLTVEDILSLSPKFWKIQTDPIAAVDGGALTLLSIQYNLFVGTVAPFAASRPELQCILQRALSYEISNASRAQFMLTEVGHGLDARNLETTATLLPDGGFELHTPSLAAAKCMPPTTPRSGLAVVAVVIARLIVDGEDYGIRPFLVPLGDGREMCKGVVAKVLPPRAGAHPIDHSLTLFNRVVLPSSALLGSLEKPRNERDHFFSTIHRVSAGTLFLSGASIPALKLAVYNAAQFSLRRKVTGHDGNPMAVIKFRTQHLPILHAIAQYHVLQAFLVQAATVFRNRKVDPRVRHAIATVFKAVALQHFQKSIKALNDGCGWHGYYEHNQILQTELEFRAVGTAEGDIRVLAIRLASELLIGRYQLPSPEDPNSAVARHEVALLTEAKHHLNHFGGMHRSEDFNRNILPLSLPLIQAIGHRMALEAAKEANINPKLLALYESGVVLEDSAWYTEQGGISRRAQREMEAQAADALLPDLEKLVDETGAAPYSNAPMASERLWNMFVSGLEVFSGEASFDIDTSSVQLTNS</sequence>
<dbReference type="GO" id="GO:0005504">
    <property type="term" value="F:fatty acid binding"/>
    <property type="evidence" value="ECO:0007669"/>
    <property type="project" value="TreeGrafter"/>
</dbReference>
<dbReference type="FunFam" id="1.20.140.10:FF:000062">
    <property type="entry name" value="Acyl-CoA oxidase, putative"/>
    <property type="match status" value="1"/>
</dbReference>
<dbReference type="InterPro" id="IPR036250">
    <property type="entry name" value="AcylCo_DH-like_C"/>
</dbReference>
<dbReference type="Pfam" id="PF22924">
    <property type="entry name" value="ACOX_C_alpha1"/>
    <property type="match status" value="1"/>
</dbReference>
<dbReference type="InterPro" id="IPR009100">
    <property type="entry name" value="AcylCoA_DH/oxidase_NM_dom_sf"/>
</dbReference>
<dbReference type="GO" id="GO:0005777">
    <property type="term" value="C:peroxisome"/>
    <property type="evidence" value="ECO:0007669"/>
    <property type="project" value="InterPro"/>
</dbReference>
<dbReference type="AlphaFoldDB" id="A0A397HBC2"/>
<accession>A0A397HBC2</accession>
<dbReference type="Gene3D" id="1.20.140.10">
    <property type="entry name" value="Butyryl-CoA Dehydrogenase, subunit A, domain 3"/>
    <property type="match status" value="1"/>
</dbReference>
<dbReference type="SUPFAM" id="SSF47203">
    <property type="entry name" value="Acyl-CoA dehydrogenase C-terminal domain-like"/>
    <property type="match status" value="1"/>
</dbReference>
<gene>
    <name evidence="2" type="ORF">CFD26_100915</name>
</gene>
<name>A0A397HBC2_9EURO</name>
<reference evidence="2 3" key="1">
    <citation type="submission" date="2018-08" db="EMBL/GenBank/DDBJ databases">
        <title>Draft genome sequences of two Aspergillus turcosus clinical strains isolated from bronchoalveolar lavage fluid: one azole-susceptible and the other azole-resistant.</title>
        <authorList>
            <person name="Parent-Michaud M."/>
            <person name="Dufresne P.J."/>
            <person name="Fournier E."/>
            <person name="Martineau C."/>
            <person name="Moreira S."/>
            <person name="Perkins V."/>
            <person name="De Repentigny L."/>
            <person name="Dufresne S.F."/>
        </authorList>
    </citation>
    <scope>NUCLEOTIDE SEQUENCE [LARGE SCALE GENOMIC DNA]</scope>
    <source>
        <strain evidence="2">HMR AF 1038</strain>
    </source>
</reference>
<dbReference type="EMBL" id="NIDN02000191">
    <property type="protein sequence ID" value="RLL94666.1"/>
    <property type="molecule type" value="Genomic_DNA"/>
</dbReference>
<dbReference type="InterPro" id="IPR012258">
    <property type="entry name" value="Acyl-CoA_oxidase"/>
</dbReference>
<evidence type="ECO:0000313" key="2">
    <source>
        <dbReference type="EMBL" id="RLL94666.1"/>
    </source>
</evidence>
<dbReference type="SUPFAM" id="SSF56645">
    <property type="entry name" value="Acyl-CoA dehydrogenase NM domain-like"/>
    <property type="match status" value="1"/>
</dbReference>
<dbReference type="OrthoDB" id="538336at2759"/>